<proteinExistence type="predicted"/>
<dbReference type="Pfam" id="PF12969">
    <property type="entry name" value="DUF3857"/>
    <property type="match status" value="1"/>
</dbReference>
<dbReference type="Gene3D" id="2.60.40.3140">
    <property type="match status" value="1"/>
</dbReference>
<feature type="chain" id="PRO_5001801242" description="DUF3857 domain-containing protein" evidence="1">
    <location>
        <begin position="22"/>
        <end position="663"/>
    </location>
</feature>
<accession>A0A085ZKK1</accession>
<comment type="caution">
    <text evidence="3">The sequence shown here is derived from an EMBL/GenBank/DDBJ whole genome shotgun (WGS) entry which is preliminary data.</text>
</comment>
<evidence type="ECO:0000313" key="4">
    <source>
        <dbReference type="Proteomes" id="UP000028715"/>
    </source>
</evidence>
<dbReference type="EMBL" id="JPRL01000001">
    <property type="protein sequence ID" value="KFF04965.1"/>
    <property type="molecule type" value="Genomic_DNA"/>
</dbReference>
<evidence type="ECO:0000259" key="2">
    <source>
        <dbReference type="Pfam" id="PF12969"/>
    </source>
</evidence>
<sequence length="663" mass="76545">MILRSILLSCMLVFTFVKANAQTYELGKVTVAELQEKTFPKDTSAPAVILYKKGRTFFTYNKDAGFAANHVYEFKIKIYKKEGLQWADQKVRFYVGYENMNEERVEFSDAVTYNLENGKIIKTKLENQGLFKKKINKYWNEKVITLPNVKAGSIIEYKYVLKSENLVRFPDFEMQYAIPVNYFEYKTEIPEVYIYKPILIGQYPISTDAKLGNGSQTYENEHNQTSSLTYRQINTTYKGKDIPALINEPYINNLDNYKGTIQHELERIRYPDKPDKDFTISWEGVAFNIFKSEKFGKELNEKNFLLEDLRLILNNVESQTDRMNVIFKFVQNKMNWNEVNDCYTDKGIKKAYTEQTGNVAEINFILINMLKLAGIEANPVLVSTIDNGIPAYPTRTGFNYVIAAVEIDGKEILLDASHKFTSPDVLPLNVLNWKGRLITNIGTSKEIDLMPKAVSRDYSNLMIKIDALGKMDGQARIQKSYYDAYSFRINNAGKNEESYLEKLEQQLGDLKISDYHVENKKTNLTDPILETFSFKSENQSEIIGDKIFINPLLFFTRSKNPFNQEKRQNPIYFGYPSQEKHNIIIDIPEGYKVESTPNPIKIVSESKDIIYVLNIVKDENKIQISCSREINNCIFAADQYGGLKDLFQKVIASQNEKIVLKKI</sequence>
<dbReference type="AlphaFoldDB" id="A0A085ZKK1"/>
<dbReference type="STRING" id="362418.IW19_05235"/>
<reference evidence="3 4" key="1">
    <citation type="submission" date="2014-07" db="EMBL/GenBank/DDBJ databases">
        <title>Genome of Flavobacterium reichenbachii LMG 25512.</title>
        <authorList>
            <person name="Stropko S.J."/>
            <person name="Pipes S.E."/>
            <person name="Newman J.D."/>
        </authorList>
    </citation>
    <scope>NUCLEOTIDE SEQUENCE [LARGE SCALE GENOMIC DNA]</scope>
    <source>
        <strain evidence="3 4">LMG 25512</strain>
    </source>
</reference>
<dbReference type="InterPro" id="IPR024618">
    <property type="entry name" value="DUF3857"/>
</dbReference>
<evidence type="ECO:0000313" key="3">
    <source>
        <dbReference type="EMBL" id="KFF04965.1"/>
    </source>
</evidence>
<organism evidence="3 4">
    <name type="scientific">Flavobacterium reichenbachii</name>
    <dbReference type="NCBI Taxonomy" id="362418"/>
    <lineage>
        <taxon>Bacteria</taxon>
        <taxon>Pseudomonadati</taxon>
        <taxon>Bacteroidota</taxon>
        <taxon>Flavobacteriia</taxon>
        <taxon>Flavobacteriales</taxon>
        <taxon>Flavobacteriaceae</taxon>
        <taxon>Flavobacterium</taxon>
    </lineage>
</organism>
<feature type="domain" description="DUF3857" evidence="2">
    <location>
        <begin position="71"/>
        <end position="224"/>
    </location>
</feature>
<dbReference type="OrthoDB" id="98874at2"/>
<keyword evidence="1" id="KW-0732">Signal</keyword>
<name>A0A085ZKK1_9FLAO</name>
<dbReference type="eggNOG" id="COG1305">
    <property type="taxonomic scope" value="Bacteria"/>
</dbReference>
<feature type="signal peptide" evidence="1">
    <location>
        <begin position="1"/>
        <end position="21"/>
    </location>
</feature>
<dbReference type="Gene3D" id="3.10.620.30">
    <property type="match status" value="1"/>
</dbReference>
<dbReference type="Gene3D" id="2.60.120.1130">
    <property type="match status" value="1"/>
</dbReference>
<gene>
    <name evidence="3" type="ORF">IW19_05235</name>
</gene>
<evidence type="ECO:0000256" key="1">
    <source>
        <dbReference type="SAM" id="SignalP"/>
    </source>
</evidence>
<protein>
    <recommendedName>
        <fullName evidence="2">DUF3857 domain-containing protein</fullName>
    </recommendedName>
</protein>
<keyword evidence="4" id="KW-1185">Reference proteome</keyword>
<dbReference type="Proteomes" id="UP000028715">
    <property type="component" value="Unassembled WGS sequence"/>
</dbReference>
<dbReference type="RefSeq" id="WP_035681924.1">
    <property type="nucleotide sequence ID" value="NZ_JPRL01000001.1"/>
</dbReference>